<accession>A0A1Y2M7D5</accession>
<proteinExistence type="predicted"/>
<name>A0A1Y2M7D5_EPING</name>
<gene>
    <name evidence="2" type="ORF">B5807_03695</name>
</gene>
<dbReference type="InParanoid" id="A0A1Y2M7D5"/>
<dbReference type="EMBL" id="KZ107840">
    <property type="protein sequence ID" value="OSS52034.1"/>
    <property type="molecule type" value="Genomic_DNA"/>
</dbReference>
<organism evidence="2 3">
    <name type="scientific">Epicoccum nigrum</name>
    <name type="common">Soil fungus</name>
    <name type="synonym">Epicoccum purpurascens</name>
    <dbReference type="NCBI Taxonomy" id="105696"/>
    <lineage>
        <taxon>Eukaryota</taxon>
        <taxon>Fungi</taxon>
        <taxon>Dikarya</taxon>
        <taxon>Ascomycota</taxon>
        <taxon>Pezizomycotina</taxon>
        <taxon>Dothideomycetes</taxon>
        <taxon>Pleosporomycetidae</taxon>
        <taxon>Pleosporales</taxon>
        <taxon>Pleosporineae</taxon>
        <taxon>Didymellaceae</taxon>
        <taxon>Epicoccum</taxon>
    </lineage>
</organism>
<sequence>MSDHLFVSCGAILDHTQNQNVAAVLTSPAIPATPDEQGTGRLAAVPTDAECRSFFDASIPQPLPLPTASPQPLATPALDNQPHVDLAFAGTFLPTDVSLPSPSLIKTAPNFRLPSFDVLGIAAPHPDRIPLHPSYSFSSLGAGPLSKPEDPLHALSPPLEFRSRTDRPQDHPGASPKATKKQLEHQISTFTPPSEPGTFNWGSLVRVKTAGAGSPPSSEPGVSPNLTLTESATAPGQAPIVVPTYADEISEAVRMAFWIQNVKNILTIESETLDLAQVKVLSHALPCPSLIGHLFGQVIAAIHNRTSSTTSWINVFHAVPGRFTLSDLPKSPPSTPGPVIGGEEYFTSKIFDSAVAIPDYQLDSKLLPPSPRPVVPPGSINISIVERYIPPTNYNEYAEMFAFKGRSLLYDRLVELSPDNGTLLFVYPTRTGGRTFMKHYLGPILDPLLRTVTVIHDLTSDLGKNLGTMNSVDYLDEYDQLAAHVKDFCQKLNGGDSSRKSVGEQQATYEVIQASKEEMILERSAWADDWWIKQEKPRVREVVTKYFRKAARLPTNTEMTSAHLIEEVLNGVSKREYPNGEPRKGVEIGVFIIKKTRST</sequence>
<dbReference type="Proteomes" id="UP000193240">
    <property type="component" value="Unassembled WGS sequence"/>
</dbReference>
<dbReference type="AlphaFoldDB" id="A0A1Y2M7D5"/>
<feature type="region of interest" description="Disordered" evidence="1">
    <location>
        <begin position="140"/>
        <end position="231"/>
    </location>
</feature>
<dbReference type="OMA" id="TAWINVF"/>
<reference evidence="2 3" key="1">
    <citation type="journal article" date="2017" name="Genome Announc.">
        <title>Genome sequence of the saprophytic ascomycete Epicoccum nigrum ICMP 19927 strain isolated from New Zealand.</title>
        <authorList>
            <person name="Fokin M."/>
            <person name="Fleetwood D."/>
            <person name="Weir B.S."/>
            <person name="Villas-Boas S.G."/>
        </authorList>
    </citation>
    <scope>NUCLEOTIDE SEQUENCE [LARGE SCALE GENOMIC DNA]</scope>
    <source>
        <strain evidence="2 3">ICMP 19927</strain>
    </source>
</reference>
<feature type="compositionally biased region" description="Low complexity" evidence="1">
    <location>
        <begin position="211"/>
        <end position="224"/>
    </location>
</feature>
<evidence type="ECO:0000313" key="2">
    <source>
        <dbReference type="EMBL" id="OSS52034.1"/>
    </source>
</evidence>
<feature type="compositionally biased region" description="Basic and acidic residues" evidence="1">
    <location>
        <begin position="161"/>
        <end position="170"/>
    </location>
</feature>
<protein>
    <submittedName>
        <fullName evidence="2">Uncharacterized protein</fullName>
    </submittedName>
</protein>
<evidence type="ECO:0000256" key="1">
    <source>
        <dbReference type="SAM" id="MobiDB-lite"/>
    </source>
</evidence>
<dbReference type="STRING" id="105696.A0A1Y2M7D5"/>
<keyword evidence="3" id="KW-1185">Reference proteome</keyword>
<evidence type="ECO:0000313" key="3">
    <source>
        <dbReference type="Proteomes" id="UP000193240"/>
    </source>
</evidence>